<proteinExistence type="predicted"/>
<dbReference type="EMBL" id="JBHLZU010000008">
    <property type="protein sequence ID" value="MFB9904180.1"/>
    <property type="molecule type" value="Genomic_DNA"/>
</dbReference>
<protein>
    <submittedName>
        <fullName evidence="1">Uncharacterized protein</fullName>
    </submittedName>
</protein>
<accession>A0ABV5ZTG3</accession>
<sequence length="142" mass="15664">MRVGRLAREHHLIISSAIEALDWCGWRDTLTGTDLAAALAHVRDLLNEWIVKRETVRSFSRLGSTGHDRHLVFDLREQVWLVLDRAVANGNGLLRGRDRSPCYAVPDPHVHRPGTAGGAPSAVCALIPVVRCRLSSVSTVDE</sequence>
<organism evidence="1 2">
    <name type="scientific">Allokutzneria oryzae</name>
    <dbReference type="NCBI Taxonomy" id="1378989"/>
    <lineage>
        <taxon>Bacteria</taxon>
        <taxon>Bacillati</taxon>
        <taxon>Actinomycetota</taxon>
        <taxon>Actinomycetes</taxon>
        <taxon>Pseudonocardiales</taxon>
        <taxon>Pseudonocardiaceae</taxon>
        <taxon>Allokutzneria</taxon>
    </lineage>
</organism>
<name>A0ABV5ZTG3_9PSEU</name>
<evidence type="ECO:0000313" key="2">
    <source>
        <dbReference type="Proteomes" id="UP001589693"/>
    </source>
</evidence>
<dbReference type="RefSeq" id="WP_377851352.1">
    <property type="nucleotide sequence ID" value="NZ_JBHLZU010000008.1"/>
</dbReference>
<keyword evidence="2" id="KW-1185">Reference proteome</keyword>
<comment type="caution">
    <text evidence="1">The sequence shown here is derived from an EMBL/GenBank/DDBJ whole genome shotgun (WGS) entry which is preliminary data.</text>
</comment>
<gene>
    <name evidence="1" type="ORF">ACFFQA_09520</name>
</gene>
<evidence type="ECO:0000313" key="1">
    <source>
        <dbReference type="EMBL" id="MFB9904180.1"/>
    </source>
</evidence>
<reference evidence="1 2" key="1">
    <citation type="submission" date="2024-09" db="EMBL/GenBank/DDBJ databases">
        <authorList>
            <person name="Sun Q."/>
            <person name="Mori K."/>
        </authorList>
    </citation>
    <scope>NUCLEOTIDE SEQUENCE [LARGE SCALE GENOMIC DNA]</scope>
    <source>
        <strain evidence="1 2">TBRC 7907</strain>
    </source>
</reference>
<dbReference type="Proteomes" id="UP001589693">
    <property type="component" value="Unassembled WGS sequence"/>
</dbReference>